<dbReference type="PANTHER" id="PTHR43333:SF1">
    <property type="entry name" value="D-ISOMER SPECIFIC 2-HYDROXYACID DEHYDROGENASE NAD-BINDING DOMAIN-CONTAINING PROTEIN"/>
    <property type="match status" value="1"/>
</dbReference>
<gene>
    <name evidence="7" type="ORF">PAALTS15_21763</name>
</gene>
<evidence type="ECO:0000256" key="2">
    <source>
        <dbReference type="ARBA" id="ARBA00023002"/>
    </source>
</evidence>
<feature type="domain" description="D-isomer specific 2-hydroxyacid dehydrogenase NAD-binding" evidence="6">
    <location>
        <begin position="107"/>
        <end position="281"/>
    </location>
</feature>
<comment type="similarity">
    <text evidence="1 4">Belongs to the D-isomer specific 2-hydroxyacid dehydrogenase family.</text>
</comment>
<accession>S9U3K2</accession>
<keyword evidence="3" id="KW-0520">NAD</keyword>
<feature type="domain" description="D-isomer specific 2-hydroxyacid dehydrogenase catalytic" evidence="5">
    <location>
        <begin position="39"/>
        <end position="311"/>
    </location>
</feature>
<dbReference type="GO" id="GO:0016616">
    <property type="term" value="F:oxidoreductase activity, acting on the CH-OH group of donors, NAD or NADP as acceptor"/>
    <property type="evidence" value="ECO:0007669"/>
    <property type="project" value="InterPro"/>
</dbReference>
<dbReference type="InterPro" id="IPR006139">
    <property type="entry name" value="D-isomer_2_OHA_DH_cat_dom"/>
</dbReference>
<dbReference type="PANTHER" id="PTHR43333">
    <property type="entry name" value="2-HACID_DH_C DOMAIN-CONTAINING PROTEIN"/>
    <property type="match status" value="1"/>
</dbReference>
<dbReference type="EMBL" id="ATMT01000071">
    <property type="protein sequence ID" value="EPY05045.1"/>
    <property type="molecule type" value="Genomic_DNA"/>
</dbReference>
<name>S9U3K2_PAEAL</name>
<reference evidence="7 8" key="1">
    <citation type="submission" date="2013-05" db="EMBL/GenBank/DDBJ databases">
        <authorList>
            <person name="Strain E.A."/>
            <person name="Brown E."/>
            <person name="Allard M.W."/>
            <person name="Luo Y.L."/>
        </authorList>
    </citation>
    <scope>NUCLEOTIDE SEQUENCE [LARGE SCALE GENOMIC DNA]</scope>
    <source>
        <strain evidence="7 8">TS-15</strain>
    </source>
</reference>
<evidence type="ECO:0000256" key="3">
    <source>
        <dbReference type="ARBA" id="ARBA00023027"/>
    </source>
</evidence>
<dbReference type="CDD" id="cd05300">
    <property type="entry name" value="2-Hacid_dh_1"/>
    <property type="match status" value="1"/>
</dbReference>
<dbReference type="Gene3D" id="3.40.50.720">
    <property type="entry name" value="NAD(P)-binding Rossmann-like Domain"/>
    <property type="match status" value="2"/>
</dbReference>
<dbReference type="AlphaFoldDB" id="S9U3K2"/>
<evidence type="ECO:0000256" key="4">
    <source>
        <dbReference type="RuleBase" id="RU003719"/>
    </source>
</evidence>
<dbReference type="InterPro" id="IPR036291">
    <property type="entry name" value="NAD(P)-bd_dom_sf"/>
</dbReference>
<dbReference type="Pfam" id="PF00389">
    <property type="entry name" value="2-Hacid_dh"/>
    <property type="match status" value="1"/>
</dbReference>
<protein>
    <submittedName>
        <fullName evidence="7">D-isomer specific 2-hydroxyacid dehydrogenase NAD-binding protein</fullName>
    </submittedName>
</protein>
<dbReference type="eggNOG" id="COG0111">
    <property type="taxonomic scope" value="Bacteria"/>
</dbReference>
<dbReference type="Proteomes" id="UP000015344">
    <property type="component" value="Unassembled WGS sequence"/>
</dbReference>
<dbReference type="FunFam" id="3.40.50.720:FF:000363">
    <property type="entry name" value="D-isomer specific 2-hydroxyacid dehydrogenase"/>
    <property type="match status" value="1"/>
</dbReference>
<evidence type="ECO:0000259" key="6">
    <source>
        <dbReference type="Pfam" id="PF02826"/>
    </source>
</evidence>
<proteinExistence type="inferred from homology"/>
<evidence type="ECO:0000259" key="5">
    <source>
        <dbReference type="Pfam" id="PF00389"/>
    </source>
</evidence>
<dbReference type="InterPro" id="IPR006140">
    <property type="entry name" value="D-isomer_DH_NAD-bd"/>
</dbReference>
<evidence type="ECO:0000256" key="1">
    <source>
        <dbReference type="ARBA" id="ARBA00005854"/>
    </source>
</evidence>
<evidence type="ECO:0000313" key="7">
    <source>
        <dbReference type="EMBL" id="EPY05045.1"/>
    </source>
</evidence>
<sequence>MKNIVCALALPPEFLEGIRLAAPEYNVIAGRAKELDRDVFRQAEVIFGWSPAIIEECLHDDSPLRWIQLWTAGADYIPMDTLRKHDVMLTTAGGGGVHPVPMMETVFTMLLGFTRNLPQAIRNQDRHVWDSKGNYTELLGKTMGIIGIGQIGAEVARIAKAFGMRVLGVRRSVQPTDYVDGLYTFEQLNEVLSECDVVVNILPKTSQTINLYDENRFAAMKQGALFINVGRGASVKTDALIGALNSGHLAGAGLDVFDIEPLPEDHPLWFMDNVIMTPHIGGNTDQLKERATKLFIENLKAYIAQGRPARSIVDYDKEY</sequence>
<dbReference type="Pfam" id="PF02826">
    <property type="entry name" value="2-Hacid_dh_C"/>
    <property type="match status" value="1"/>
</dbReference>
<dbReference type="GO" id="GO:0051287">
    <property type="term" value="F:NAD binding"/>
    <property type="evidence" value="ECO:0007669"/>
    <property type="project" value="InterPro"/>
</dbReference>
<keyword evidence="2 4" id="KW-0560">Oxidoreductase</keyword>
<evidence type="ECO:0000313" key="8">
    <source>
        <dbReference type="Proteomes" id="UP000015344"/>
    </source>
</evidence>
<dbReference type="SUPFAM" id="SSF51735">
    <property type="entry name" value="NAD(P)-binding Rossmann-fold domains"/>
    <property type="match status" value="1"/>
</dbReference>
<dbReference type="SUPFAM" id="SSF52283">
    <property type="entry name" value="Formate/glycerate dehydrogenase catalytic domain-like"/>
    <property type="match status" value="1"/>
</dbReference>
<dbReference type="PATRIC" id="fig|1117108.3.peg.4484"/>
<organism evidence="7 8">
    <name type="scientific">Paenibacillus alvei TS-15</name>
    <dbReference type="NCBI Taxonomy" id="1117108"/>
    <lineage>
        <taxon>Bacteria</taxon>
        <taxon>Bacillati</taxon>
        <taxon>Bacillota</taxon>
        <taxon>Bacilli</taxon>
        <taxon>Bacillales</taxon>
        <taxon>Paenibacillaceae</taxon>
        <taxon>Paenibacillus</taxon>
    </lineage>
</organism>
<comment type="caution">
    <text evidence="7">The sequence shown here is derived from an EMBL/GenBank/DDBJ whole genome shotgun (WGS) entry which is preliminary data.</text>
</comment>
<dbReference type="RefSeq" id="WP_021261573.1">
    <property type="nucleotide sequence ID" value="NZ_ATMT01000071.1"/>
</dbReference>